<comment type="caution">
    <text evidence="1">The sequence shown here is derived from an EMBL/GenBank/DDBJ whole genome shotgun (WGS) entry which is preliminary data.</text>
</comment>
<dbReference type="EMBL" id="CM056809">
    <property type="protein sequence ID" value="KAJ8647268.1"/>
    <property type="molecule type" value="Genomic_DNA"/>
</dbReference>
<evidence type="ECO:0000313" key="1">
    <source>
        <dbReference type="EMBL" id="KAJ8647268.1"/>
    </source>
</evidence>
<name>A0ACC2MP39_PERAE</name>
<keyword evidence="2" id="KW-1185">Reference proteome</keyword>
<sequence>MKEEKTGVDLEMLPAADDEESVEAKKRRGTKERGFTKVETRVHLLWHHWIVRLAFNALRRRQSFMHAFPPILVFLFEQENKFEGVKERKFEGAKMEVSFEQRCPDSVGKIHTEKHPDLDNWGEEEEAVLALVRPQVGPP</sequence>
<proteinExistence type="predicted"/>
<accession>A0ACC2MP39</accession>
<protein>
    <submittedName>
        <fullName evidence="1">Uncharacterized protein</fullName>
    </submittedName>
</protein>
<gene>
    <name evidence="1" type="ORF">MRB53_000291</name>
</gene>
<evidence type="ECO:0000313" key="2">
    <source>
        <dbReference type="Proteomes" id="UP001234297"/>
    </source>
</evidence>
<organism evidence="1 2">
    <name type="scientific">Persea americana</name>
    <name type="common">Avocado</name>
    <dbReference type="NCBI Taxonomy" id="3435"/>
    <lineage>
        <taxon>Eukaryota</taxon>
        <taxon>Viridiplantae</taxon>
        <taxon>Streptophyta</taxon>
        <taxon>Embryophyta</taxon>
        <taxon>Tracheophyta</taxon>
        <taxon>Spermatophyta</taxon>
        <taxon>Magnoliopsida</taxon>
        <taxon>Magnoliidae</taxon>
        <taxon>Laurales</taxon>
        <taxon>Lauraceae</taxon>
        <taxon>Persea</taxon>
    </lineage>
</organism>
<reference evidence="1 2" key="1">
    <citation type="journal article" date="2022" name="Hortic Res">
        <title>A haplotype resolved chromosomal level avocado genome allows analysis of novel avocado genes.</title>
        <authorList>
            <person name="Nath O."/>
            <person name="Fletcher S.J."/>
            <person name="Hayward A."/>
            <person name="Shaw L.M."/>
            <person name="Masouleh A.K."/>
            <person name="Furtado A."/>
            <person name="Henry R.J."/>
            <person name="Mitter N."/>
        </authorList>
    </citation>
    <scope>NUCLEOTIDE SEQUENCE [LARGE SCALE GENOMIC DNA]</scope>
    <source>
        <strain evidence="2">cv. Hass</strain>
    </source>
</reference>
<dbReference type="Proteomes" id="UP001234297">
    <property type="component" value="Chromosome 1"/>
</dbReference>